<accession>A0A814YJI6</accession>
<name>A0A814YJI6_9BILA</name>
<dbReference type="SUPFAM" id="SSF57903">
    <property type="entry name" value="FYVE/PHD zinc finger"/>
    <property type="match status" value="1"/>
</dbReference>
<keyword evidence="3" id="KW-0862">Zinc</keyword>
<dbReference type="InterPro" id="IPR000306">
    <property type="entry name" value="Znf_FYVE"/>
</dbReference>
<protein>
    <recommendedName>
        <fullName evidence="6">FYVE-type domain-containing protein</fullName>
    </recommendedName>
</protein>
<dbReference type="Pfam" id="PF12210">
    <property type="entry name" value="Hrs_helical"/>
    <property type="match status" value="1"/>
</dbReference>
<evidence type="ECO:0000259" key="6">
    <source>
        <dbReference type="PROSITE" id="PS50178"/>
    </source>
</evidence>
<comment type="caution">
    <text evidence="7">The sequence shown here is derived from an EMBL/GenBank/DDBJ whole genome shotgun (WGS) entry which is preliminary data.</text>
</comment>
<dbReference type="InterPro" id="IPR011011">
    <property type="entry name" value="Znf_FYVE_PHD"/>
</dbReference>
<dbReference type="GO" id="GO:0032456">
    <property type="term" value="P:endocytic recycling"/>
    <property type="evidence" value="ECO:0007669"/>
    <property type="project" value="TreeGrafter"/>
</dbReference>
<dbReference type="GO" id="GO:0031623">
    <property type="term" value="P:receptor internalization"/>
    <property type="evidence" value="ECO:0007669"/>
    <property type="project" value="TreeGrafter"/>
</dbReference>
<dbReference type="GO" id="GO:0043130">
    <property type="term" value="F:ubiquitin binding"/>
    <property type="evidence" value="ECO:0007669"/>
    <property type="project" value="TreeGrafter"/>
</dbReference>
<dbReference type="EMBL" id="CAJOAY010000171">
    <property type="protein sequence ID" value="CAF3570134.1"/>
    <property type="molecule type" value="Genomic_DNA"/>
</dbReference>
<dbReference type="PROSITE" id="PS50178">
    <property type="entry name" value="ZF_FYVE"/>
    <property type="match status" value="1"/>
</dbReference>
<dbReference type="InterPro" id="IPR017455">
    <property type="entry name" value="Znf_FYVE-rel"/>
</dbReference>
<dbReference type="AlphaFoldDB" id="A0A814YJI6"/>
<dbReference type="InterPro" id="IPR017073">
    <property type="entry name" value="HGS/VPS27"/>
</dbReference>
<feature type="coiled-coil region" evidence="5">
    <location>
        <begin position="239"/>
        <end position="273"/>
    </location>
</feature>
<dbReference type="PANTHER" id="PTHR46275:SF1">
    <property type="entry name" value="HEPATOCYTE GROWTH FACTOR-REGULATED TYROSINE KINASE SUBSTRATE"/>
    <property type="match status" value="1"/>
</dbReference>
<dbReference type="Gene3D" id="1.20.5.1940">
    <property type="match status" value="1"/>
</dbReference>
<dbReference type="OrthoDB" id="957735at2759"/>
<dbReference type="InterPro" id="IPR003903">
    <property type="entry name" value="UIM_dom"/>
</dbReference>
<dbReference type="EMBL" id="CAJNON010000378">
    <property type="protein sequence ID" value="CAF1230027.1"/>
    <property type="molecule type" value="Genomic_DNA"/>
</dbReference>
<evidence type="ECO:0000256" key="2">
    <source>
        <dbReference type="ARBA" id="ARBA00022771"/>
    </source>
</evidence>
<organism evidence="7 9">
    <name type="scientific">Adineta steineri</name>
    <dbReference type="NCBI Taxonomy" id="433720"/>
    <lineage>
        <taxon>Eukaryota</taxon>
        <taxon>Metazoa</taxon>
        <taxon>Spiralia</taxon>
        <taxon>Gnathifera</taxon>
        <taxon>Rotifera</taxon>
        <taxon>Eurotatoria</taxon>
        <taxon>Bdelloidea</taxon>
        <taxon>Adinetida</taxon>
        <taxon>Adinetidae</taxon>
        <taxon>Adineta</taxon>
    </lineage>
</organism>
<reference evidence="7" key="1">
    <citation type="submission" date="2021-02" db="EMBL/GenBank/DDBJ databases">
        <authorList>
            <person name="Nowell W R."/>
        </authorList>
    </citation>
    <scope>NUCLEOTIDE SEQUENCE</scope>
</reference>
<dbReference type="PANTHER" id="PTHR46275">
    <property type="entry name" value="HEPATOCYTE GROWTH FACTOR-REGULATED TYROSINE KINASE SUBSTRATE"/>
    <property type="match status" value="1"/>
</dbReference>
<dbReference type="Gene3D" id="3.30.40.10">
    <property type="entry name" value="Zinc/RING finger domain, C3HC4 (zinc finger)"/>
    <property type="match status" value="1"/>
</dbReference>
<gene>
    <name evidence="8" type="ORF">OKA104_LOCUS5059</name>
    <name evidence="7" type="ORF">VCS650_LOCUS27198</name>
</gene>
<evidence type="ECO:0000256" key="4">
    <source>
        <dbReference type="PROSITE-ProRule" id="PRU00091"/>
    </source>
</evidence>
<evidence type="ECO:0000313" key="7">
    <source>
        <dbReference type="EMBL" id="CAF1230027.1"/>
    </source>
</evidence>
<keyword evidence="5" id="KW-0175">Coiled coil</keyword>
<evidence type="ECO:0000256" key="1">
    <source>
        <dbReference type="ARBA" id="ARBA00022723"/>
    </source>
</evidence>
<evidence type="ECO:0000313" key="8">
    <source>
        <dbReference type="EMBL" id="CAF3570134.1"/>
    </source>
</evidence>
<dbReference type="PROSITE" id="PS50330">
    <property type="entry name" value="UIM"/>
    <property type="match status" value="1"/>
</dbReference>
<dbReference type="Proteomes" id="UP000663881">
    <property type="component" value="Unassembled WGS sequence"/>
</dbReference>
<dbReference type="GO" id="GO:0008270">
    <property type="term" value="F:zinc ion binding"/>
    <property type="evidence" value="ECO:0007669"/>
    <property type="project" value="UniProtKB-KW"/>
</dbReference>
<dbReference type="Pfam" id="PF01363">
    <property type="entry name" value="FYVE"/>
    <property type="match status" value="1"/>
</dbReference>
<dbReference type="SMART" id="SM00064">
    <property type="entry name" value="FYVE"/>
    <property type="match status" value="1"/>
</dbReference>
<dbReference type="GO" id="GO:0005769">
    <property type="term" value="C:early endosome"/>
    <property type="evidence" value="ECO:0007669"/>
    <property type="project" value="TreeGrafter"/>
</dbReference>
<evidence type="ECO:0000256" key="5">
    <source>
        <dbReference type="SAM" id="Coils"/>
    </source>
</evidence>
<dbReference type="Proteomes" id="UP000663891">
    <property type="component" value="Unassembled WGS sequence"/>
</dbReference>
<keyword evidence="1" id="KW-0479">Metal-binding</keyword>
<dbReference type="InterPro" id="IPR013083">
    <property type="entry name" value="Znf_RING/FYVE/PHD"/>
</dbReference>
<proteinExistence type="predicted"/>
<feature type="domain" description="FYVE-type" evidence="6">
    <location>
        <begin position="10"/>
        <end position="70"/>
    </location>
</feature>
<evidence type="ECO:0000313" key="9">
    <source>
        <dbReference type="Proteomes" id="UP000663891"/>
    </source>
</evidence>
<dbReference type="InterPro" id="IPR024641">
    <property type="entry name" value="HRS_helical"/>
</dbReference>
<sequence length="395" mass="46208">MVITLIPPLWTDRDDCFRCHTSFTAFTRKHHCRACGETFCAPCSSKQCSLLEYGIEDEVRVCVSCYDRIKTTGSIRTQKLSINKPEEKHQAEIDEEDAFQLALSLSRNEAEEKERQKKLLTQQYANSFIQYPPTPIGSAPIADDTVQKYWENQTKQDLITIKPFTNEYVADDEIDKFVNTVNEHINNIKFRMLSNQQRGRNIANDTAVQSVFLILQNMYPEIHRFIKSLDDKQAHYESLQEKLCQLKDARDVLNALREEHLEQKKQKALERERQRQIQLAVKLDDMRQKKHAYLEYQRQLHLQRLAEQEAQMQARLDQQRYYTQQREQQNQMPYVPLPPVTYYHPTPSQISMGQLTNALPSVAPPMLPPYQNPYSQQLLPTPTSIPNEQTLISFD</sequence>
<keyword evidence="2 4" id="KW-0863">Zinc-finger</keyword>
<evidence type="ECO:0000256" key="3">
    <source>
        <dbReference type="ARBA" id="ARBA00022833"/>
    </source>
</evidence>